<evidence type="ECO:0000259" key="1">
    <source>
        <dbReference type="Pfam" id="PF01890"/>
    </source>
</evidence>
<evidence type="ECO:0000313" key="3">
    <source>
        <dbReference type="Proteomes" id="UP000517753"/>
    </source>
</evidence>
<accession>A0A7Y9FQL5</accession>
<dbReference type="Pfam" id="PF01890">
    <property type="entry name" value="CbiG_C"/>
    <property type="match status" value="1"/>
</dbReference>
<dbReference type="InterPro" id="IPR036518">
    <property type="entry name" value="CobE/GbiG_C_sf"/>
</dbReference>
<comment type="caution">
    <text evidence="2">The sequence shown here is derived from an EMBL/GenBank/DDBJ whole genome shotgun (WGS) entry which is preliminary data.</text>
</comment>
<feature type="domain" description="CobE/GbiG C-terminal" evidence="1">
    <location>
        <begin position="7"/>
        <end position="120"/>
    </location>
</feature>
<dbReference type="EMBL" id="JACCBY010000006">
    <property type="protein sequence ID" value="NYD91661.1"/>
    <property type="molecule type" value="Genomic_DNA"/>
</dbReference>
<proteinExistence type="predicted"/>
<reference evidence="2 3" key="1">
    <citation type="submission" date="2020-07" db="EMBL/GenBank/DDBJ databases">
        <authorList>
            <person name="Partida-Martinez L."/>
            <person name="Huntemann M."/>
            <person name="Clum A."/>
            <person name="Wang J."/>
            <person name="Palaniappan K."/>
            <person name="Ritter S."/>
            <person name="Chen I.-M."/>
            <person name="Stamatis D."/>
            <person name="Reddy T."/>
            <person name="O'Malley R."/>
            <person name="Daum C."/>
            <person name="Shapiro N."/>
            <person name="Ivanova N."/>
            <person name="Kyrpides N."/>
            <person name="Woyke T."/>
        </authorList>
    </citation>
    <scope>NUCLEOTIDE SEQUENCE [LARGE SCALE GENOMIC DNA]</scope>
    <source>
        <strain evidence="2 3">AS2.3</strain>
    </source>
</reference>
<dbReference type="AlphaFoldDB" id="A0A7Y9FQL5"/>
<dbReference type="SUPFAM" id="SSF159664">
    <property type="entry name" value="CobE/GbiG C-terminal domain-like"/>
    <property type="match status" value="1"/>
</dbReference>
<dbReference type="Gene3D" id="3.30.420.180">
    <property type="entry name" value="CobE/GbiG C-terminal domain"/>
    <property type="match status" value="1"/>
</dbReference>
<keyword evidence="2" id="KW-0378">Hydrolase</keyword>
<name>A0A7Y9FQL5_9SPHN</name>
<evidence type="ECO:0000313" key="2">
    <source>
        <dbReference type="EMBL" id="NYD91661.1"/>
    </source>
</evidence>
<dbReference type="InterPro" id="IPR002750">
    <property type="entry name" value="CobE/GbiG_C"/>
</dbReference>
<keyword evidence="3" id="KW-1185">Reference proteome</keyword>
<sequence length="127" mass="12336">MERDAVIVAGFGCRAGATAASLRAALTLASADHAAAMLAIAADRLAIAAPLADDLALPLVGIAADTLAAIATPTRSPASLAARGTGSVAEAAALAAAGPGARLLVSRRISPDRMATCALAIPQETPA</sequence>
<organism evidence="2 3">
    <name type="scientific">Sphingomonas melonis</name>
    <dbReference type="NCBI Taxonomy" id="152682"/>
    <lineage>
        <taxon>Bacteria</taxon>
        <taxon>Pseudomonadati</taxon>
        <taxon>Pseudomonadota</taxon>
        <taxon>Alphaproteobacteria</taxon>
        <taxon>Sphingomonadales</taxon>
        <taxon>Sphingomonadaceae</taxon>
        <taxon>Sphingomonas</taxon>
    </lineage>
</organism>
<dbReference type="Proteomes" id="UP000517753">
    <property type="component" value="Unassembled WGS sequence"/>
</dbReference>
<gene>
    <name evidence="2" type="ORF">HD841_003477</name>
</gene>
<protein>
    <submittedName>
        <fullName evidence="2">Cobalt-precorrin 5A hydrolase</fullName>
        <ecNumber evidence="2">3.7.1.12</ecNumber>
    </submittedName>
</protein>
<dbReference type="GO" id="GO:0009236">
    <property type="term" value="P:cobalamin biosynthetic process"/>
    <property type="evidence" value="ECO:0007669"/>
    <property type="project" value="InterPro"/>
</dbReference>
<dbReference type="GO" id="GO:0043779">
    <property type="term" value="F:cobalt-precorrin-5A acetaldehyde-lyase activity"/>
    <property type="evidence" value="ECO:0007669"/>
    <property type="project" value="UniProtKB-EC"/>
</dbReference>
<dbReference type="EC" id="3.7.1.12" evidence="2"/>
<reference evidence="2 3" key="2">
    <citation type="submission" date="2020-08" db="EMBL/GenBank/DDBJ databases">
        <title>The Agave Microbiome: Exploring the role of microbial communities in plant adaptations to desert environments.</title>
        <authorList>
            <person name="Partida-Martinez L.P."/>
        </authorList>
    </citation>
    <scope>NUCLEOTIDE SEQUENCE [LARGE SCALE GENOMIC DNA]</scope>
    <source>
        <strain evidence="2 3">AS2.3</strain>
    </source>
</reference>